<reference evidence="2 3" key="1">
    <citation type="submission" date="2024-04" db="EMBL/GenBank/DDBJ databases">
        <authorList>
            <person name="Waldvogel A.-M."/>
            <person name="Schoenle A."/>
        </authorList>
    </citation>
    <scope>NUCLEOTIDE SEQUENCE [LARGE SCALE GENOMIC DNA]</scope>
</reference>
<evidence type="ECO:0000313" key="3">
    <source>
        <dbReference type="Proteomes" id="UP001497482"/>
    </source>
</evidence>
<dbReference type="Proteomes" id="UP001497482">
    <property type="component" value="Chromosome 2"/>
</dbReference>
<feature type="compositionally biased region" description="Pro residues" evidence="1">
    <location>
        <begin position="35"/>
        <end position="49"/>
    </location>
</feature>
<organism evidence="2 3">
    <name type="scientific">Knipowitschia caucasica</name>
    <name type="common">Caucasian dwarf goby</name>
    <name type="synonym">Pomatoschistus caucasicus</name>
    <dbReference type="NCBI Taxonomy" id="637954"/>
    <lineage>
        <taxon>Eukaryota</taxon>
        <taxon>Metazoa</taxon>
        <taxon>Chordata</taxon>
        <taxon>Craniata</taxon>
        <taxon>Vertebrata</taxon>
        <taxon>Euteleostomi</taxon>
        <taxon>Actinopterygii</taxon>
        <taxon>Neopterygii</taxon>
        <taxon>Teleostei</taxon>
        <taxon>Neoteleostei</taxon>
        <taxon>Acanthomorphata</taxon>
        <taxon>Gobiaria</taxon>
        <taxon>Gobiiformes</taxon>
        <taxon>Gobioidei</taxon>
        <taxon>Gobiidae</taxon>
        <taxon>Gobiinae</taxon>
        <taxon>Knipowitschia</taxon>
    </lineage>
</organism>
<protein>
    <submittedName>
        <fullName evidence="2">Uncharacterized protein</fullName>
    </submittedName>
</protein>
<dbReference type="AlphaFoldDB" id="A0AAV2KU45"/>
<evidence type="ECO:0000313" key="2">
    <source>
        <dbReference type="EMBL" id="CAL1591637.1"/>
    </source>
</evidence>
<proteinExistence type="predicted"/>
<feature type="region of interest" description="Disordered" evidence="1">
    <location>
        <begin position="30"/>
        <end position="49"/>
    </location>
</feature>
<name>A0AAV2KU45_KNICA</name>
<evidence type="ECO:0000256" key="1">
    <source>
        <dbReference type="SAM" id="MobiDB-lite"/>
    </source>
</evidence>
<accession>A0AAV2KU45</accession>
<sequence>MHLTLSLRPPSSTHFPTPLSPSLFQSSFLRTPSSYPAPTPSPPPLSPPLLPPHYVHFSSPSLLFQPHLPPSTQTTHIHPPFHPPYPPHPLPPHL</sequence>
<feature type="compositionally biased region" description="Pro residues" evidence="1">
    <location>
        <begin position="80"/>
        <end position="94"/>
    </location>
</feature>
<gene>
    <name evidence="2" type="ORF">KC01_LOCUS20996</name>
</gene>
<keyword evidence="3" id="KW-1185">Reference proteome</keyword>
<feature type="region of interest" description="Disordered" evidence="1">
    <location>
        <begin position="65"/>
        <end position="94"/>
    </location>
</feature>
<dbReference type="EMBL" id="OZ035824">
    <property type="protein sequence ID" value="CAL1591637.1"/>
    <property type="molecule type" value="Genomic_DNA"/>
</dbReference>